<keyword evidence="2" id="KW-1185">Reference proteome</keyword>
<dbReference type="RefSeq" id="WP_222867801.1">
    <property type="nucleotide sequence ID" value="NZ_VTAV01000011.1"/>
</dbReference>
<dbReference type="PROSITE" id="PS51257">
    <property type="entry name" value="PROKAR_LIPOPROTEIN"/>
    <property type="match status" value="1"/>
</dbReference>
<sequence length="400" mass="46623">MRRLIFLLYFISTFLYSCNQTAEKNIDSNFVLCLFNKDESPTSFLLVESLEEEESASVQIPLSTSRIREREYIQKNGFFYRLSNQTSVFTRYQLQGSSLILLDSLQLRNPNFETVSWKDEENLLAVSREDIAERKSQARVYQINVKEMTIVREDTIILPNATDEFWALHVGLVDFAKGDLWLAYSFFKSKGKYGHTTSDTTYYATINYDSFQLKNIQKETRSTYPGGFNIIQSYSFKDKKGDYYFMTNPGIALGNNVKLPTAIFRKKKGQHLVDPTYMINISESIGNHAYGIWYVSDGKAVIRNEQKQLYTDFSNFHSVYQFEYRLVDLKTGVIEKIHFPLDKGTQKENVWSDDNYIYAAIDDSNDEHRVWKYNLQTKEVSKGIKLPNTTSYTVRLDYLK</sequence>
<evidence type="ECO:0000313" key="2">
    <source>
        <dbReference type="Proteomes" id="UP000322362"/>
    </source>
</evidence>
<dbReference type="EMBL" id="VTAV01000011">
    <property type="protein sequence ID" value="TYR34708.1"/>
    <property type="molecule type" value="Genomic_DNA"/>
</dbReference>
<dbReference type="AlphaFoldDB" id="A0A5D4H263"/>
<organism evidence="1 2">
    <name type="scientific">Sphingobacterium phlebotomi</name>
    <dbReference type="NCBI Taxonomy" id="2605433"/>
    <lineage>
        <taxon>Bacteria</taxon>
        <taxon>Pseudomonadati</taxon>
        <taxon>Bacteroidota</taxon>
        <taxon>Sphingobacteriia</taxon>
        <taxon>Sphingobacteriales</taxon>
        <taxon>Sphingobacteriaceae</taxon>
        <taxon>Sphingobacterium</taxon>
    </lineage>
</organism>
<comment type="caution">
    <text evidence="1">The sequence shown here is derived from an EMBL/GenBank/DDBJ whole genome shotgun (WGS) entry which is preliminary data.</text>
</comment>
<protein>
    <submittedName>
        <fullName evidence="1">Uncharacterized protein</fullName>
    </submittedName>
</protein>
<name>A0A5D4H263_9SPHI</name>
<evidence type="ECO:0000313" key="1">
    <source>
        <dbReference type="EMBL" id="TYR34708.1"/>
    </source>
</evidence>
<accession>A0A5D4H263</accession>
<gene>
    <name evidence="1" type="ORF">FXV77_14655</name>
</gene>
<proteinExistence type="predicted"/>
<dbReference type="Proteomes" id="UP000322362">
    <property type="component" value="Unassembled WGS sequence"/>
</dbReference>
<reference evidence="1 2" key="1">
    <citation type="submission" date="2019-08" db="EMBL/GenBank/DDBJ databases">
        <title>Phlebobacter frassis gen. nov. sp. nov., a new member of family Sphingobacteriaceae isolated from sand fly rearing media.</title>
        <authorList>
            <person name="Kakumanu M.L."/>
            <person name="Marayati B.F."/>
            <person name="Wada-Katsumata A."/>
            <person name="Wasserberg G."/>
            <person name="Schal C."/>
            <person name="Apperson C.S."/>
            <person name="Ponnusamy L."/>
        </authorList>
    </citation>
    <scope>NUCLEOTIDE SEQUENCE [LARGE SCALE GENOMIC DNA]</scope>
    <source>
        <strain evidence="1 2">SSI9</strain>
    </source>
</reference>